<dbReference type="EMBL" id="BK015755">
    <property type="protein sequence ID" value="DAE23572.1"/>
    <property type="molecule type" value="Genomic_DNA"/>
</dbReference>
<sequence>MKIFRMADVEKIEEMLAAGKTVEVEWKDGATGDVNVETVKFVRWDGLVFTTGGCIYTGLDKLIEIREVA</sequence>
<accession>A0A8S5QY33</accession>
<evidence type="ECO:0008006" key="2">
    <source>
        <dbReference type="Google" id="ProtNLM"/>
    </source>
</evidence>
<evidence type="ECO:0000313" key="1">
    <source>
        <dbReference type="EMBL" id="DAE23572.1"/>
    </source>
</evidence>
<organism evidence="1">
    <name type="scientific">Myoviridae sp. ctyWv1</name>
    <dbReference type="NCBI Taxonomy" id="2826718"/>
    <lineage>
        <taxon>Viruses</taxon>
        <taxon>Duplodnaviria</taxon>
        <taxon>Heunggongvirae</taxon>
        <taxon>Uroviricota</taxon>
        <taxon>Caudoviricetes</taxon>
    </lineage>
</organism>
<proteinExistence type="predicted"/>
<reference evidence="1" key="1">
    <citation type="journal article" date="2021" name="Proc. Natl. Acad. Sci. U.S.A.">
        <title>A Catalog of Tens of Thousands of Viruses from Human Metagenomes Reveals Hidden Associations with Chronic Diseases.</title>
        <authorList>
            <person name="Tisza M.J."/>
            <person name="Buck C.B."/>
        </authorList>
    </citation>
    <scope>NUCLEOTIDE SEQUENCE</scope>
    <source>
        <strain evidence="1">CtyWv1</strain>
    </source>
</reference>
<protein>
    <recommendedName>
        <fullName evidence="2">Phage protein</fullName>
    </recommendedName>
</protein>
<name>A0A8S5QY33_9CAUD</name>